<keyword evidence="5 7" id="KW-1133">Transmembrane helix</keyword>
<keyword evidence="6 7" id="KW-0472">Membrane</keyword>
<organism evidence="9 10">
    <name type="scientific">Gracilimonas halophila</name>
    <dbReference type="NCBI Taxonomy" id="1834464"/>
    <lineage>
        <taxon>Bacteria</taxon>
        <taxon>Pseudomonadati</taxon>
        <taxon>Balneolota</taxon>
        <taxon>Balneolia</taxon>
        <taxon>Balneolales</taxon>
        <taxon>Balneolaceae</taxon>
        <taxon>Gracilimonas</taxon>
    </lineage>
</organism>
<reference evidence="10" key="1">
    <citation type="journal article" date="2019" name="Int. J. Syst. Evol. Microbiol.">
        <title>The Global Catalogue of Microorganisms (GCM) 10K type strain sequencing project: providing services to taxonomists for standard genome sequencing and annotation.</title>
        <authorList>
            <consortium name="The Broad Institute Genomics Platform"/>
            <consortium name="The Broad Institute Genome Sequencing Center for Infectious Disease"/>
            <person name="Wu L."/>
            <person name="Ma J."/>
        </authorList>
    </citation>
    <scope>NUCLEOTIDE SEQUENCE [LARGE SCALE GENOMIC DNA]</scope>
    <source>
        <strain evidence="10">KCTC 52042</strain>
    </source>
</reference>
<protein>
    <submittedName>
        <fullName evidence="9">ABC transporter permease</fullName>
    </submittedName>
</protein>
<evidence type="ECO:0000256" key="6">
    <source>
        <dbReference type="ARBA" id="ARBA00023136"/>
    </source>
</evidence>
<feature type="transmembrane region" description="Helical" evidence="7">
    <location>
        <begin position="346"/>
        <end position="367"/>
    </location>
</feature>
<dbReference type="Proteomes" id="UP001597460">
    <property type="component" value="Unassembled WGS sequence"/>
</dbReference>
<evidence type="ECO:0000313" key="10">
    <source>
        <dbReference type="Proteomes" id="UP001597460"/>
    </source>
</evidence>
<dbReference type="CDD" id="cd06261">
    <property type="entry name" value="TM_PBP2"/>
    <property type="match status" value="2"/>
</dbReference>
<dbReference type="InterPro" id="IPR035906">
    <property type="entry name" value="MetI-like_sf"/>
</dbReference>
<name>A0ABW5JIZ8_9BACT</name>
<gene>
    <name evidence="9" type="ORF">ACFSVN_08025</name>
</gene>
<keyword evidence="3" id="KW-1003">Cell membrane</keyword>
<feature type="transmembrane region" description="Helical" evidence="7">
    <location>
        <begin position="201"/>
        <end position="222"/>
    </location>
</feature>
<feature type="domain" description="ABC transmembrane type-1" evidence="8">
    <location>
        <begin position="345"/>
        <end position="551"/>
    </location>
</feature>
<feature type="transmembrane region" description="Helical" evidence="7">
    <location>
        <begin position="536"/>
        <end position="556"/>
    </location>
</feature>
<evidence type="ECO:0000256" key="1">
    <source>
        <dbReference type="ARBA" id="ARBA00004651"/>
    </source>
</evidence>
<feature type="transmembrane region" description="Helical" evidence="7">
    <location>
        <begin position="305"/>
        <end position="326"/>
    </location>
</feature>
<feature type="transmembrane region" description="Helical" evidence="7">
    <location>
        <begin position="418"/>
        <end position="440"/>
    </location>
</feature>
<dbReference type="PROSITE" id="PS50928">
    <property type="entry name" value="ABC_TM1"/>
    <property type="match status" value="2"/>
</dbReference>
<dbReference type="SUPFAM" id="SSF161098">
    <property type="entry name" value="MetI-like"/>
    <property type="match status" value="2"/>
</dbReference>
<dbReference type="Pfam" id="PF00528">
    <property type="entry name" value="BPD_transp_1"/>
    <property type="match status" value="1"/>
</dbReference>
<comment type="similarity">
    <text evidence="7">Belongs to the binding-protein-dependent transport system permease family.</text>
</comment>
<proteinExistence type="inferred from homology"/>
<comment type="subcellular location">
    <subcellularLocation>
        <location evidence="1 7">Cell membrane</location>
        <topology evidence="1 7">Multi-pass membrane protein</topology>
    </subcellularLocation>
</comment>
<dbReference type="PANTHER" id="PTHR30183:SF2">
    <property type="entry name" value="IRON UTILIZATION PROTEIN"/>
    <property type="match status" value="1"/>
</dbReference>
<feature type="domain" description="ABC transmembrane type-1" evidence="8">
    <location>
        <begin position="68"/>
        <end position="272"/>
    </location>
</feature>
<dbReference type="RefSeq" id="WP_390300796.1">
    <property type="nucleotide sequence ID" value="NZ_JBHULI010000024.1"/>
</dbReference>
<evidence type="ECO:0000256" key="4">
    <source>
        <dbReference type="ARBA" id="ARBA00022692"/>
    </source>
</evidence>
<dbReference type="PANTHER" id="PTHR30183">
    <property type="entry name" value="MOLYBDENUM TRANSPORT SYSTEM PERMEASE PROTEIN MODB"/>
    <property type="match status" value="1"/>
</dbReference>
<evidence type="ECO:0000256" key="3">
    <source>
        <dbReference type="ARBA" id="ARBA00022475"/>
    </source>
</evidence>
<keyword evidence="4 7" id="KW-0812">Transmembrane</keyword>
<evidence type="ECO:0000256" key="2">
    <source>
        <dbReference type="ARBA" id="ARBA00022448"/>
    </source>
</evidence>
<evidence type="ECO:0000256" key="7">
    <source>
        <dbReference type="RuleBase" id="RU363032"/>
    </source>
</evidence>
<feature type="transmembrane region" description="Helical" evidence="7">
    <location>
        <begin position="479"/>
        <end position="497"/>
    </location>
</feature>
<keyword evidence="10" id="KW-1185">Reference proteome</keyword>
<evidence type="ECO:0000256" key="5">
    <source>
        <dbReference type="ARBA" id="ARBA00022989"/>
    </source>
</evidence>
<sequence length="564" mass="62636">MLKALHTTIQNLRSDSSKIRQKSPKWTFFSMAIALLISIPILTVVFSIFTPAGEVWSHLADTVLDDYVLNSLILISGVSLGVIVLGVSSAWLITMTDFTGRKVFEWASILPFAIPAYLMAYIYTDFLDIAGPLQTMIRNLFGLSLGEYWFPNIRSIEGAIIIMSLAFYPYVYMLARSSFLEQSTSLLEASRIMGYSTWQSFFKVAIPVARPGIAAGLALALMETLNDFGTVEYFGVQTFTTGIYRTWFGLGERPAAAQLAAFLLSFIVVLLILERWSRNKISNEKANSSRFKRLNRFELKGFKSLAAFTVCFIPVLIGFILPVILLLEMFFSNLDHLNLKFIELSFNSFTVSALTGFLAVVMALIMAYSARLNPTRSVKFFNRVSSLGYAIPGSVIAVGVLIPFGYFDNSIDSFFREYLGFSSGLLLSGTIFAMVFAYLVRFLSVSFGGVEASMEKITPNMDEAARGLGYRFSKVLRSIHIPMMSGGLLTAGLLVFVDVMKELPATLIVRPFNFDTLAVQVYRYASDERLTESSGAALMIVLVGIIPVIIISRTIARSRKSETQ</sequence>
<feature type="transmembrane region" description="Helical" evidence="7">
    <location>
        <begin position="69"/>
        <end position="91"/>
    </location>
</feature>
<keyword evidence="2 7" id="KW-0813">Transport</keyword>
<evidence type="ECO:0000259" key="8">
    <source>
        <dbReference type="PROSITE" id="PS50928"/>
    </source>
</evidence>
<feature type="transmembrane region" description="Helical" evidence="7">
    <location>
        <begin position="255"/>
        <end position="273"/>
    </location>
</feature>
<dbReference type="Gene3D" id="1.10.3720.10">
    <property type="entry name" value="MetI-like"/>
    <property type="match status" value="2"/>
</dbReference>
<feature type="transmembrane region" description="Helical" evidence="7">
    <location>
        <begin position="387"/>
        <end position="406"/>
    </location>
</feature>
<comment type="caution">
    <text evidence="9">The sequence shown here is derived from an EMBL/GenBank/DDBJ whole genome shotgun (WGS) entry which is preliminary data.</text>
</comment>
<accession>A0ABW5JIZ8</accession>
<dbReference type="EMBL" id="JBHULI010000024">
    <property type="protein sequence ID" value="MFD2532388.1"/>
    <property type="molecule type" value="Genomic_DNA"/>
</dbReference>
<feature type="transmembrane region" description="Helical" evidence="7">
    <location>
        <begin position="103"/>
        <end position="123"/>
    </location>
</feature>
<evidence type="ECO:0000313" key="9">
    <source>
        <dbReference type="EMBL" id="MFD2532388.1"/>
    </source>
</evidence>
<dbReference type="InterPro" id="IPR000515">
    <property type="entry name" value="MetI-like"/>
</dbReference>
<feature type="transmembrane region" description="Helical" evidence="7">
    <location>
        <begin position="26"/>
        <end position="49"/>
    </location>
</feature>
<feature type="transmembrane region" description="Helical" evidence="7">
    <location>
        <begin position="156"/>
        <end position="175"/>
    </location>
</feature>